<evidence type="ECO:0000313" key="3">
    <source>
        <dbReference type="Proteomes" id="UP000622890"/>
    </source>
</evidence>
<keyword evidence="1" id="KW-0732">Signal</keyword>
<accession>A0A934SR74</accession>
<dbReference type="EMBL" id="JAEPBG010000004">
    <property type="protein sequence ID" value="MBK4735256.1"/>
    <property type="molecule type" value="Genomic_DNA"/>
</dbReference>
<gene>
    <name evidence="2" type="ORF">JJB74_11590</name>
</gene>
<feature type="chain" id="PRO_5037197338" description="Lipoprotein" evidence="1">
    <location>
        <begin position="22"/>
        <end position="47"/>
    </location>
</feature>
<dbReference type="AlphaFoldDB" id="A0A934SR74"/>
<evidence type="ECO:0000256" key="1">
    <source>
        <dbReference type="SAM" id="SignalP"/>
    </source>
</evidence>
<feature type="signal peptide" evidence="1">
    <location>
        <begin position="1"/>
        <end position="21"/>
    </location>
</feature>
<reference evidence="2" key="1">
    <citation type="submission" date="2021-01" db="EMBL/GenBank/DDBJ databases">
        <title>Genome sequence of strain Noviherbaspirillum sp. DKR-6.</title>
        <authorList>
            <person name="Chaudhary D.K."/>
        </authorList>
    </citation>
    <scope>NUCLEOTIDE SEQUENCE</scope>
    <source>
        <strain evidence="2">DKR-6</strain>
    </source>
</reference>
<keyword evidence="3" id="KW-1185">Reference proteome</keyword>
<evidence type="ECO:0000313" key="2">
    <source>
        <dbReference type="EMBL" id="MBK4735256.1"/>
    </source>
</evidence>
<sequence>MKIALLLLATLSMAACSTLNSAPGTSNQSDKPYSLRVFDANSPYHGG</sequence>
<dbReference type="PROSITE" id="PS51257">
    <property type="entry name" value="PROKAR_LIPOPROTEIN"/>
    <property type="match status" value="1"/>
</dbReference>
<protein>
    <recommendedName>
        <fullName evidence="4">Lipoprotein</fullName>
    </recommendedName>
</protein>
<evidence type="ECO:0008006" key="4">
    <source>
        <dbReference type="Google" id="ProtNLM"/>
    </source>
</evidence>
<organism evidence="2 3">
    <name type="scientific">Noviherbaspirillum pedocola</name>
    <dbReference type="NCBI Taxonomy" id="2801341"/>
    <lineage>
        <taxon>Bacteria</taxon>
        <taxon>Pseudomonadati</taxon>
        <taxon>Pseudomonadota</taxon>
        <taxon>Betaproteobacteria</taxon>
        <taxon>Burkholderiales</taxon>
        <taxon>Oxalobacteraceae</taxon>
        <taxon>Noviherbaspirillum</taxon>
    </lineage>
</organism>
<name>A0A934SR74_9BURK</name>
<dbReference type="RefSeq" id="WP_200592032.1">
    <property type="nucleotide sequence ID" value="NZ_JAEPBG010000004.1"/>
</dbReference>
<comment type="caution">
    <text evidence="2">The sequence shown here is derived from an EMBL/GenBank/DDBJ whole genome shotgun (WGS) entry which is preliminary data.</text>
</comment>
<dbReference type="Proteomes" id="UP000622890">
    <property type="component" value="Unassembled WGS sequence"/>
</dbReference>
<proteinExistence type="predicted"/>